<dbReference type="InterPro" id="IPR036047">
    <property type="entry name" value="F-box-like_dom_sf"/>
</dbReference>
<dbReference type="WBParaSite" id="jg26070">
    <property type="protein sequence ID" value="jg26070"/>
    <property type="gene ID" value="jg26070"/>
</dbReference>
<evidence type="ECO:0000313" key="3">
    <source>
        <dbReference type="Proteomes" id="UP000887574"/>
    </source>
</evidence>
<name>A0A915DGF0_9BILA</name>
<evidence type="ECO:0000313" key="4">
    <source>
        <dbReference type="WBParaSite" id="jg19178"/>
    </source>
</evidence>
<dbReference type="AlphaFoldDB" id="A0A915DGF0"/>
<evidence type="ECO:0000256" key="1">
    <source>
        <dbReference type="SAM" id="Coils"/>
    </source>
</evidence>
<evidence type="ECO:0000259" key="2">
    <source>
        <dbReference type="PROSITE" id="PS50181"/>
    </source>
</evidence>
<organism evidence="3 4">
    <name type="scientific">Ditylenchus dipsaci</name>
    <dbReference type="NCBI Taxonomy" id="166011"/>
    <lineage>
        <taxon>Eukaryota</taxon>
        <taxon>Metazoa</taxon>
        <taxon>Ecdysozoa</taxon>
        <taxon>Nematoda</taxon>
        <taxon>Chromadorea</taxon>
        <taxon>Rhabditida</taxon>
        <taxon>Tylenchina</taxon>
        <taxon>Tylenchomorpha</taxon>
        <taxon>Sphaerularioidea</taxon>
        <taxon>Anguinidae</taxon>
        <taxon>Anguininae</taxon>
        <taxon>Ditylenchus</taxon>
    </lineage>
</organism>
<dbReference type="Proteomes" id="UP000887574">
    <property type="component" value="Unplaced"/>
</dbReference>
<dbReference type="WBParaSite" id="jg19178">
    <property type="protein sequence ID" value="jg19178"/>
    <property type="gene ID" value="jg19178"/>
</dbReference>
<accession>A0A915DGF0</accession>
<dbReference type="InterPro" id="IPR001810">
    <property type="entry name" value="F-box_dom"/>
</dbReference>
<feature type="coiled-coil region" evidence="1">
    <location>
        <begin position="42"/>
        <end position="76"/>
    </location>
</feature>
<keyword evidence="1" id="KW-0175">Coiled coil</keyword>
<dbReference type="SUPFAM" id="SSF81383">
    <property type="entry name" value="F-box domain"/>
    <property type="match status" value="1"/>
</dbReference>
<protein>
    <submittedName>
        <fullName evidence="4 5">F-box domain-containing protein</fullName>
    </submittedName>
</protein>
<keyword evidence="3" id="KW-1185">Reference proteome</keyword>
<sequence>MVLPTETLVDVFGFLDYKTSAKLLIVSKRCNAILTPQMIVQAEKLFQVYNDLTGQLDALKKECEEWHSENTVLQEDLNIANEAISLSAGIMQRMPADDMERQTIINLQRRVKQLKEALERADYLSKSLQITLSQQLGDLVNKIRDIEQTIPNITKDLIEKNAKNIERAQEMLK</sequence>
<reference evidence="4 5" key="1">
    <citation type="submission" date="2022-11" db="UniProtKB">
        <authorList>
            <consortium name="WormBaseParasite"/>
        </authorList>
    </citation>
    <scope>IDENTIFICATION</scope>
</reference>
<dbReference type="PROSITE" id="PS50181">
    <property type="entry name" value="FBOX"/>
    <property type="match status" value="1"/>
</dbReference>
<feature type="domain" description="F-box" evidence="2">
    <location>
        <begin position="1"/>
        <end position="49"/>
    </location>
</feature>
<evidence type="ECO:0000313" key="5">
    <source>
        <dbReference type="WBParaSite" id="jg26070"/>
    </source>
</evidence>
<proteinExistence type="predicted"/>